<dbReference type="InterPro" id="IPR002156">
    <property type="entry name" value="RNaseH_domain"/>
</dbReference>
<dbReference type="InterPro" id="IPR052929">
    <property type="entry name" value="RNase_H-like_EbsB-rel"/>
</dbReference>
<dbReference type="InterPro" id="IPR012337">
    <property type="entry name" value="RNaseH-like_sf"/>
</dbReference>
<dbReference type="Proteomes" id="UP001459277">
    <property type="component" value="Unassembled WGS sequence"/>
</dbReference>
<dbReference type="AlphaFoldDB" id="A0AAW2BDF3"/>
<feature type="domain" description="Reverse transcriptase zinc-binding" evidence="2">
    <location>
        <begin position="484"/>
        <end position="554"/>
    </location>
</feature>
<dbReference type="SUPFAM" id="SSF53098">
    <property type="entry name" value="Ribonuclease H-like"/>
    <property type="match status" value="1"/>
</dbReference>
<name>A0AAW2BDF3_9ROSI</name>
<dbReference type="PANTHER" id="PTHR47074">
    <property type="entry name" value="BNAC02G40300D PROTEIN"/>
    <property type="match status" value="1"/>
</dbReference>
<evidence type="ECO:0000313" key="4">
    <source>
        <dbReference type="Proteomes" id="UP001459277"/>
    </source>
</evidence>
<protein>
    <recommendedName>
        <fullName evidence="5">RNase H type-1 domain-containing protein</fullName>
    </recommendedName>
</protein>
<proteinExistence type="predicted"/>
<dbReference type="InterPro" id="IPR036397">
    <property type="entry name" value="RNaseH_sf"/>
</dbReference>
<comment type="caution">
    <text evidence="3">The sequence shown here is derived from an EMBL/GenBank/DDBJ whole genome shotgun (WGS) entry which is preliminary data.</text>
</comment>
<feature type="domain" description="RNase H type-1" evidence="1">
    <location>
        <begin position="656"/>
        <end position="777"/>
    </location>
</feature>
<dbReference type="Gene3D" id="3.60.10.10">
    <property type="entry name" value="Endonuclease/exonuclease/phosphatase"/>
    <property type="match status" value="1"/>
</dbReference>
<accession>A0AAW2BDF3</accession>
<dbReference type="PANTHER" id="PTHR47074:SF48">
    <property type="entry name" value="POLYNUCLEOTIDYL TRANSFERASE, RIBONUCLEASE H-LIKE SUPERFAMILY PROTEIN"/>
    <property type="match status" value="1"/>
</dbReference>
<dbReference type="GO" id="GO:0004523">
    <property type="term" value="F:RNA-DNA hybrid ribonuclease activity"/>
    <property type="evidence" value="ECO:0007669"/>
    <property type="project" value="InterPro"/>
</dbReference>
<keyword evidence="4" id="KW-1185">Reference proteome</keyword>
<dbReference type="GO" id="GO:0003676">
    <property type="term" value="F:nucleic acid binding"/>
    <property type="evidence" value="ECO:0007669"/>
    <property type="project" value="InterPro"/>
</dbReference>
<evidence type="ECO:0000259" key="1">
    <source>
        <dbReference type="Pfam" id="PF13456"/>
    </source>
</evidence>
<dbReference type="Pfam" id="PF13456">
    <property type="entry name" value="RVT_3"/>
    <property type="match status" value="1"/>
</dbReference>
<reference evidence="3 4" key="1">
    <citation type="submission" date="2024-01" db="EMBL/GenBank/DDBJ databases">
        <title>A telomere-to-telomere, gap-free genome of sweet tea (Lithocarpus litseifolius).</title>
        <authorList>
            <person name="Zhou J."/>
        </authorList>
    </citation>
    <scope>NUCLEOTIDE SEQUENCE [LARGE SCALE GENOMIC DNA]</scope>
    <source>
        <strain evidence="3">Zhou-2022a</strain>
        <tissue evidence="3">Leaf</tissue>
    </source>
</reference>
<dbReference type="SUPFAM" id="SSF56219">
    <property type="entry name" value="DNase I-like"/>
    <property type="match status" value="1"/>
</dbReference>
<dbReference type="InterPro" id="IPR044730">
    <property type="entry name" value="RNase_H-like_dom_plant"/>
</dbReference>
<dbReference type="EMBL" id="JAZDWU010000012">
    <property type="protein sequence ID" value="KAK9983991.1"/>
    <property type="molecule type" value="Genomic_DNA"/>
</dbReference>
<evidence type="ECO:0008006" key="5">
    <source>
        <dbReference type="Google" id="ProtNLM"/>
    </source>
</evidence>
<organism evidence="3 4">
    <name type="scientific">Lithocarpus litseifolius</name>
    <dbReference type="NCBI Taxonomy" id="425828"/>
    <lineage>
        <taxon>Eukaryota</taxon>
        <taxon>Viridiplantae</taxon>
        <taxon>Streptophyta</taxon>
        <taxon>Embryophyta</taxon>
        <taxon>Tracheophyta</taxon>
        <taxon>Spermatophyta</taxon>
        <taxon>Magnoliopsida</taxon>
        <taxon>eudicotyledons</taxon>
        <taxon>Gunneridae</taxon>
        <taxon>Pentapetalae</taxon>
        <taxon>rosids</taxon>
        <taxon>fabids</taxon>
        <taxon>Fagales</taxon>
        <taxon>Fagaceae</taxon>
        <taxon>Lithocarpus</taxon>
    </lineage>
</organism>
<gene>
    <name evidence="3" type="ORF">SO802_033516</name>
</gene>
<dbReference type="InterPro" id="IPR026960">
    <property type="entry name" value="RVT-Znf"/>
</dbReference>
<evidence type="ECO:0000259" key="2">
    <source>
        <dbReference type="Pfam" id="PF13966"/>
    </source>
</evidence>
<evidence type="ECO:0000313" key="3">
    <source>
        <dbReference type="EMBL" id="KAK9983991.1"/>
    </source>
</evidence>
<sequence length="810" mass="92380">MNLEIKSYSNFHIDAIITELENGFSWRYTGFYGYPETHLREESWKLISSLNRCYCLPWFYCGDFNEILSMNEKAGGAQRSQRQMEGFRQVINNCCFLDLGYCGPDFTWSNMKEGSQRISFRLDRAFATLEWLEFFKNPKVHHLAESTSDHCILAISNSSPQVYKGKRRFHFEAMWAKRDDCREIVASAWNLGSPSTTPEDISSNLQKCAIALTSWNQRVVGNIPKKIQEKRKLLNALTAKDQQGNLGVEINQLRKEINDLLDSEETMWHQRNKVHWYREGDQNTKFFHARASDRKKKNTILGLWNDDGQWCESKADIVATAVAYFEKIYTTTYPTRVNEVIGSIPRRVTEDMNLELTKTFTRDEKGTRWRVGNGRKIHIWEDKWLPTPTKFKIISPPSDFGDFPMVSSLIDKDTKWWKADVVYSLFLPFEANTILSILLSYNLPNDSLIWTGNKHGTFTIKSAYHIALSMVIPLGEGECSSSSSNSLIWKRIWHQKVPPKLKFFSWRICVNSLPTMENLSHRGIACSSFCPIYDKAIETTAHDIFHCDHAKLTWALWSDCLVDLSHPIRDPVDIVLGIMVRGTSHDMEIFFATAWSIWWNRNQVVHEDSGSPPSRSWEMANKTLIDFKDACFHPPLPQFPPALKWKAPPSGFFKINVDGATSNDGTNACIGVIVRDSQGLPIAVSSEILQSSYSAEIIEAFALLHGVRLALDLKLSHAIFESDALSIIQALNCGDADGEIGLILQDIKSCSASFSWCTFQHLKRDGNRVAQELAKAARLSGFTQIWKGVNPSCVEHLILDCLLYISFQLL</sequence>
<dbReference type="Pfam" id="PF13966">
    <property type="entry name" value="zf-RVT"/>
    <property type="match status" value="1"/>
</dbReference>
<dbReference type="InterPro" id="IPR036691">
    <property type="entry name" value="Endo/exonu/phosph_ase_sf"/>
</dbReference>
<dbReference type="CDD" id="cd06222">
    <property type="entry name" value="RNase_H_like"/>
    <property type="match status" value="1"/>
</dbReference>
<dbReference type="Gene3D" id="3.30.420.10">
    <property type="entry name" value="Ribonuclease H-like superfamily/Ribonuclease H"/>
    <property type="match status" value="1"/>
</dbReference>